<keyword evidence="5" id="KW-1185">Reference proteome</keyword>
<dbReference type="Pfam" id="PF09724">
    <property type="entry name" value="Dcc1"/>
    <property type="match status" value="1"/>
</dbReference>
<dbReference type="GO" id="GO:0034088">
    <property type="term" value="P:maintenance of mitotic sister chromatid cohesion"/>
    <property type="evidence" value="ECO:0007669"/>
    <property type="project" value="TreeGrafter"/>
</dbReference>
<evidence type="ECO:0000256" key="3">
    <source>
        <dbReference type="ARBA" id="ARBA00022705"/>
    </source>
</evidence>
<evidence type="ECO:0000313" key="5">
    <source>
        <dbReference type="Proteomes" id="UP001152799"/>
    </source>
</evidence>
<dbReference type="Proteomes" id="UP001152799">
    <property type="component" value="Chromosome 3"/>
</dbReference>
<evidence type="ECO:0000313" key="4">
    <source>
        <dbReference type="EMBL" id="CAH1128317.1"/>
    </source>
</evidence>
<evidence type="ECO:0000256" key="1">
    <source>
        <dbReference type="ARBA" id="ARBA00007017"/>
    </source>
</evidence>
<sequence>MDTTRKNRRSISTVDEILSYAKVLKTDVVPTTQALFFQSSSLQNTSFQFLELNDELLKLVENNEQLTIKGNDDDEVVICSETATFHANLAETSNSLLLITPVKHFDDIKENNEENVQEITVAGVFQVYLEAHVAKTSMKKLFWLLEKSIYKGPECEENIDQNNLYTLEDLKGIIQVSNAELTEALNSLEIFEINGYIRQIEFEYLFRVLSYMVQLIDENSRSLNTIDFHETLDALKEIIPEEIITPVFEKYTEKSNIIDGMQMYKYKEADVCKFFARVILRTEKFNFDEFMQAWSESVPEGMITSEEMLYGIAIINKNSNPKVIWAFEENDLPDNIQARLQVLFKAKEKWTVPEISPFIRGLATNKLDVNALLAKHARASTVGDLKYYSAKHAK</sequence>
<proteinExistence type="inferred from homology"/>
<protein>
    <recommendedName>
        <fullName evidence="2">Sister chromatid cohesion protein DCC1</fullName>
    </recommendedName>
</protein>
<organism evidence="4 5">
    <name type="scientific">Ceutorhynchus assimilis</name>
    <name type="common">cabbage seed weevil</name>
    <dbReference type="NCBI Taxonomy" id="467358"/>
    <lineage>
        <taxon>Eukaryota</taxon>
        <taxon>Metazoa</taxon>
        <taxon>Ecdysozoa</taxon>
        <taxon>Arthropoda</taxon>
        <taxon>Hexapoda</taxon>
        <taxon>Insecta</taxon>
        <taxon>Pterygota</taxon>
        <taxon>Neoptera</taxon>
        <taxon>Endopterygota</taxon>
        <taxon>Coleoptera</taxon>
        <taxon>Polyphaga</taxon>
        <taxon>Cucujiformia</taxon>
        <taxon>Curculionidae</taxon>
        <taxon>Ceutorhynchinae</taxon>
        <taxon>Ceutorhynchus</taxon>
    </lineage>
</organism>
<comment type="similarity">
    <text evidence="1">Belongs to the DCC1 family.</text>
</comment>
<dbReference type="EMBL" id="OU892279">
    <property type="protein sequence ID" value="CAH1128317.1"/>
    <property type="molecule type" value="Genomic_DNA"/>
</dbReference>
<evidence type="ECO:0000256" key="2">
    <source>
        <dbReference type="ARBA" id="ARBA00017682"/>
    </source>
</evidence>
<dbReference type="PANTHER" id="PTHR13395">
    <property type="entry name" value="SISTER CHROMATID COHESION PROTEIN DCC1-RELATED"/>
    <property type="match status" value="1"/>
</dbReference>
<dbReference type="GO" id="GO:0031390">
    <property type="term" value="C:Ctf18 RFC-like complex"/>
    <property type="evidence" value="ECO:0007669"/>
    <property type="project" value="InterPro"/>
</dbReference>
<dbReference type="GO" id="GO:0006260">
    <property type="term" value="P:DNA replication"/>
    <property type="evidence" value="ECO:0007669"/>
    <property type="project" value="UniProtKB-KW"/>
</dbReference>
<dbReference type="GO" id="GO:0000785">
    <property type="term" value="C:chromatin"/>
    <property type="evidence" value="ECO:0007669"/>
    <property type="project" value="TreeGrafter"/>
</dbReference>
<gene>
    <name evidence="4" type="ORF">CEUTPL_LOCUS7071</name>
</gene>
<name>A0A9P0GQT6_9CUCU</name>
<keyword evidence="3" id="KW-0235">DNA replication</keyword>
<reference evidence="4" key="1">
    <citation type="submission" date="2022-01" db="EMBL/GenBank/DDBJ databases">
        <authorList>
            <person name="King R."/>
        </authorList>
    </citation>
    <scope>NUCLEOTIDE SEQUENCE</scope>
</reference>
<dbReference type="AlphaFoldDB" id="A0A9P0GQT6"/>
<dbReference type="InterPro" id="IPR019128">
    <property type="entry name" value="Dcc1"/>
</dbReference>
<dbReference type="GO" id="GO:0000775">
    <property type="term" value="C:chromosome, centromeric region"/>
    <property type="evidence" value="ECO:0007669"/>
    <property type="project" value="TreeGrafter"/>
</dbReference>
<accession>A0A9P0GQT6</accession>
<dbReference type="PANTHER" id="PTHR13395:SF6">
    <property type="entry name" value="SISTER CHROMATID COHESION PROTEIN DCC1"/>
    <property type="match status" value="1"/>
</dbReference>
<dbReference type="OrthoDB" id="5199543at2759"/>